<evidence type="ECO:0000256" key="1">
    <source>
        <dbReference type="SAM" id="MobiDB-lite"/>
    </source>
</evidence>
<dbReference type="WBParaSite" id="GPLIN_001206600">
    <property type="protein sequence ID" value="GPLIN_001206600"/>
    <property type="gene ID" value="GPLIN_001206600"/>
</dbReference>
<dbReference type="Proteomes" id="UP000050741">
    <property type="component" value="Unassembled WGS sequence"/>
</dbReference>
<reference evidence="2" key="1">
    <citation type="submission" date="2014-05" db="EMBL/GenBank/DDBJ databases">
        <title>The genome and life-stage specific transcriptomes of Globodera pallida elucidate key aspects of plant parasitism by a cyst nematode.</title>
        <authorList>
            <person name="Cotton J.A."/>
            <person name="Lilley C.J."/>
            <person name="Jones L.M."/>
            <person name="Kikuchi T."/>
            <person name="Reid A.J."/>
            <person name="Thorpe P."/>
            <person name="Tsai I.J."/>
            <person name="Beasley H."/>
            <person name="Blok V."/>
            <person name="Cock P.J.A."/>
            <person name="Van den Akker S.E."/>
            <person name="Holroyd N."/>
            <person name="Hunt M."/>
            <person name="Mantelin S."/>
            <person name="Naghra H."/>
            <person name="Pain A."/>
            <person name="Palomares-Rius J.E."/>
            <person name="Zarowiecki M."/>
            <person name="Berriman M."/>
            <person name="Jones J.T."/>
            <person name="Urwin P.E."/>
        </authorList>
    </citation>
    <scope>NUCLEOTIDE SEQUENCE [LARGE SCALE GENOMIC DNA]</scope>
    <source>
        <strain evidence="2">Lindley</strain>
    </source>
</reference>
<protein>
    <submittedName>
        <fullName evidence="3">Uncharacterized protein</fullName>
    </submittedName>
</protein>
<proteinExistence type="predicted"/>
<accession>A0A183CGR1</accession>
<sequence length="90" mass="9668">MYAIRSYYGTPSVERSDSSINNDSGLGLTDRSGKGDSKNESSSTDDTANFVRDEFGTQQKCLSSPATVFVTFVRSNTGTQNNCIRGPANS</sequence>
<dbReference type="AlphaFoldDB" id="A0A183CGR1"/>
<name>A0A183CGR1_GLOPA</name>
<organism evidence="2 3">
    <name type="scientific">Globodera pallida</name>
    <name type="common">Potato cyst nematode worm</name>
    <name type="synonym">Heterodera pallida</name>
    <dbReference type="NCBI Taxonomy" id="36090"/>
    <lineage>
        <taxon>Eukaryota</taxon>
        <taxon>Metazoa</taxon>
        <taxon>Ecdysozoa</taxon>
        <taxon>Nematoda</taxon>
        <taxon>Chromadorea</taxon>
        <taxon>Rhabditida</taxon>
        <taxon>Tylenchina</taxon>
        <taxon>Tylenchomorpha</taxon>
        <taxon>Tylenchoidea</taxon>
        <taxon>Heteroderidae</taxon>
        <taxon>Heteroderinae</taxon>
        <taxon>Globodera</taxon>
    </lineage>
</organism>
<evidence type="ECO:0000313" key="2">
    <source>
        <dbReference type="Proteomes" id="UP000050741"/>
    </source>
</evidence>
<feature type="region of interest" description="Disordered" evidence="1">
    <location>
        <begin position="1"/>
        <end position="49"/>
    </location>
</feature>
<evidence type="ECO:0000313" key="3">
    <source>
        <dbReference type="WBParaSite" id="GPLIN_001206600"/>
    </source>
</evidence>
<keyword evidence="2" id="KW-1185">Reference proteome</keyword>
<reference evidence="3" key="2">
    <citation type="submission" date="2016-06" db="UniProtKB">
        <authorList>
            <consortium name="WormBaseParasite"/>
        </authorList>
    </citation>
    <scope>IDENTIFICATION</scope>
</reference>